<name>A0A225VYI0_9STRA</name>
<keyword evidence="2" id="KW-1185">Reference proteome</keyword>
<organism evidence="1 2">
    <name type="scientific">Phytophthora megakarya</name>
    <dbReference type="NCBI Taxonomy" id="4795"/>
    <lineage>
        <taxon>Eukaryota</taxon>
        <taxon>Sar</taxon>
        <taxon>Stramenopiles</taxon>
        <taxon>Oomycota</taxon>
        <taxon>Peronosporomycetes</taxon>
        <taxon>Peronosporales</taxon>
        <taxon>Peronosporaceae</taxon>
        <taxon>Phytophthora</taxon>
    </lineage>
</organism>
<protein>
    <submittedName>
        <fullName evidence="1">Uncharacterized protein</fullName>
    </submittedName>
</protein>
<gene>
    <name evidence="1" type="ORF">PHMEG_00016733</name>
</gene>
<dbReference type="Proteomes" id="UP000198211">
    <property type="component" value="Unassembled WGS sequence"/>
</dbReference>
<evidence type="ECO:0000313" key="1">
    <source>
        <dbReference type="EMBL" id="OWZ10415.1"/>
    </source>
</evidence>
<proteinExistence type="predicted"/>
<evidence type="ECO:0000313" key="2">
    <source>
        <dbReference type="Proteomes" id="UP000198211"/>
    </source>
</evidence>
<sequence length="60" mass="6732">MVNAVTTVMDASCGRHTDRFVYWIVGNNNDLTGSQDLGICVSIRTLRMAANAVWSKQMRR</sequence>
<reference evidence="2" key="1">
    <citation type="submission" date="2017-03" db="EMBL/GenBank/DDBJ databases">
        <title>Phytopthora megakarya and P. palmivora, two closely related causual agents of cacao black pod achieved similar genome size and gene model numbers by different mechanisms.</title>
        <authorList>
            <person name="Ali S."/>
            <person name="Shao J."/>
            <person name="Larry D.J."/>
            <person name="Kronmiller B."/>
            <person name="Shen D."/>
            <person name="Strem M.D."/>
            <person name="Melnick R.L."/>
            <person name="Guiltinan M.J."/>
            <person name="Tyler B.M."/>
            <person name="Meinhardt L.W."/>
            <person name="Bailey B.A."/>
        </authorList>
    </citation>
    <scope>NUCLEOTIDE SEQUENCE [LARGE SCALE GENOMIC DNA]</scope>
    <source>
        <strain evidence="2">zdho120</strain>
    </source>
</reference>
<comment type="caution">
    <text evidence="1">The sequence shown here is derived from an EMBL/GenBank/DDBJ whole genome shotgun (WGS) entry which is preliminary data.</text>
</comment>
<dbReference type="EMBL" id="NBNE01002449">
    <property type="protein sequence ID" value="OWZ10415.1"/>
    <property type="molecule type" value="Genomic_DNA"/>
</dbReference>
<accession>A0A225VYI0</accession>
<dbReference type="AlphaFoldDB" id="A0A225VYI0"/>